<feature type="domain" description="F-box" evidence="1">
    <location>
        <begin position="27"/>
        <end position="77"/>
    </location>
</feature>
<dbReference type="SUPFAM" id="SSF81383">
    <property type="entry name" value="F-box domain"/>
    <property type="match status" value="1"/>
</dbReference>
<dbReference type="InterPro" id="IPR001810">
    <property type="entry name" value="F-box_dom"/>
</dbReference>
<dbReference type="PANTHER" id="PTHR43431">
    <property type="entry name" value="OXIDOREDUCTASE, SHORT CHAIN DEHYDROGENASE/REDUCTASE FAMILY (AFU_ORTHOLOGUE AFUA_5G14000)"/>
    <property type="match status" value="1"/>
</dbReference>
<name>A0A8H5GNW6_9AGAR</name>
<dbReference type="Gene3D" id="3.40.50.720">
    <property type="entry name" value="NAD(P)-binding Rossmann-like Domain"/>
    <property type="match status" value="1"/>
</dbReference>
<keyword evidence="3" id="KW-1185">Reference proteome</keyword>
<dbReference type="InterPro" id="IPR002347">
    <property type="entry name" value="SDR_fam"/>
</dbReference>
<reference evidence="2 3" key="1">
    <citation type="journal article" date="2020" name="ISME J.">
        <title>Uncovering the hidden diversity of litter-decomposition mechanisms in mushroom-forming fungi.</title>
        <authorList>
            <person name="Floudas D."/>
            <person name="Bentzer J."/>
            <person name="Ahren D."/>
            <person name="Johansson T."/>
            <person name="Persson P."/>
            <person name="Tunlid A."/>
        </authorList>
    </citation>
    <scope>NUCLEOTIDE SEQUENCE [LARGE SCALE GENOMIC DNA]</scope>
    <source>
        <strain evidence="2 3">CBS 291.85</strain>
    </source>
</reference>
<dbReference type="EMBL" id="JAACJM010000017">
    <property type="protein sequence ID" value="KAF5368100.1"/>
    <property type="molecule type" value="Genomic_DNA"/>
</dbReference>
<dbReference type="PROSITE" id="PS50181">
    <property type="entry name" value="FBOX"/>
    <property type="match status" value="1"/>
</dbReference>
<proteinExistence type="predicted"/>
<dbReference type="PANTHER" id="PTHR43431:SF7">
    <property type="entry name" value="OXIDOREDUCTASE, SHORT CHAIN DEHYDROGENASE_REDUCTASE FAMILY (AFU_ORTHOLOGUE AFUA_5G14000)"/>
    <property type="match status" value="1"/>
</dbReference>
<comment type="caution">
    <text evidence="2">The sequence shown here is derived from an EMBL/GenBank/DDBJ whole genome shotgun (WGS) entry which is preliminary data.</text>
</comment>
<dbReference type="InterPro" id="IPR036047">
    <property type="entry name" value="F-box-like_dom_sf"/>
</dbReference>
<evidence type="ECO:0000259" key="1">
    <source>
        <dbReference type="PROSITE" id="PS50181"/>
    </source>
</evidence>
<evidence type="ECO:0000313" key="2">
    <source>
        <dbReference type="EMBL" id="KAF5368100.1"/>
    </source>
</evidence>
<dbReference type="Pfam" id="PF00646">
    <property type="entry name" value="F-box"/>
    <property type="match status" value="1"/>
</dbReference>
<dbReference type="Pfam" id="PF00106">
    <property type="entry name" value="adh_short"/>
    <property type="match status" value="1"/>
</dbReference>
<dbReference type="Proteomes" id="UP000559256">
    <property type="component" value="Unassembled WGS sequence"/>
</dbReference>
<accession>A0A8H5GNW6</accession>
<dbReference type="OrthoDB" id="2322499at2759"/>
<evidence type="ECO:0000313" key="3">
    <source>
        <dbReference type="Proteomes" id="UP000559256"/>
    </source>
</evidence>
<dbReference type="InterPro" id="IPR036291">
    <property type="entry name" value="NAD(P)-bd_dom_sf"/>
</dbReference>
<gene>
    <name evidence="2" type="ORF">D9758_004380</name>
</gene>
<protein>
    <recommendedName>
        <fullName evidence="1">F-box domain-containing protein</fullName>
    </recommendedName>
</protein>
<organism evidence="2 3">
    <name type="scientific">Tetrapyrgos nigripes</name>
    <dbReference type="NCBI Taxonomy" id="182062"/>
    <lineage>
        <taxon>Eukaryota</taxon>
        <taxon>Fungi</taxon>
        <taxon>Dikarya</taxon>
        <taxon>Basidiomycota</taxon>
        <taxon>Agaricomycotina</taxon>
        <taxon>Agaricomycetes</taxon>
        <taxon>Agaricomycetidae</taxon>
        <taxon>Agaricales</taxon>
        <taxon>Marasmiineae</taxon>
        <taxon>Marasmiaceae</taxon>
        <taxon>Tetrapyrgos</taxon>
    </lineage>
</organism>
<dbReference type="SUPFAM" id="SSF51735">
    <property type="entry name" value="NAD(P)-binding Rossmann-fold domains"/>
    <property type="match status" value="1"/>
</dbReference>
<sequence>MTPSHSCHRNSTTIQKPRGPMVLRGRLSNLLDMPRDIIYEIFGHLDPLDLLRLTRTCKNPLRDNLMERRSISIWKAARFNVGLPPPPHDMSEPAFADLVFIGCCHSCGCMTRLNENIFWMIPTRLCAGCRLQLFKSPRILLGSTPDVTEEELKLAECIPSDSCGFYMESMFESHLDEYRGMQGDKERLEAWFDRKIALMKARRKHAKLCDEWVKDREKERIDKRKNVRQRRQKAILQKLSELGWQEEIDKLTMRSDFYSHPLVRSPRELTDRIWTKIQDPMIALMEQSQAVRMHQVHRSRYEVLRKMYPVYCDQQDSSLVLPNLSDIININSVKQLAENPSKLTSANGGSESTTNVIDTSIASSEEDNIFGFLSDALPFISQSCYNDKCADLVSIARQEIPEFEMSDLFLATTVFKCTASRCHSRLNPSSAFTHPCTSSCSFRPGPLRELKRDQEWFGSSPWNYGGHRLVFDLEASKKMGEWIEALKVDLKAKLEMGMECDGLEERVLDPASRDLTEDDLNQLCVVMECSSCSSYGRRMMMFWIHALNHIFDNHYQNGSASADDVKVYTLFDIEENAAFLAAEHGMVMKCSASTPRHPPKKKIFACSHCNHSSPAGQDPQSKLKRQCRFSKKELIEHLRTVHGKTSASLQRSDWEWTANVSSADIPNHAFAKEGYSIALIARRAEDLKEFEAELKATGAEAASFPIPSYGHKDIQSAFTQIRSRFPPNAYSLRAALYNAGNGVWKPFLEVTPEDVQIVTQSNIEGSFAFSHEVIKEFKDNSVDPVTGKRGILIFTGATASIRGNVTTSAFAAGKFALRALSQSLSKEFGKQNIHIAHAIIDGSIITPQGKERYGDKWDPSPDGKLKPESIAASYIYLAKQDRSSWTWELDLRPAHEKW</sequence>
<dbReference type="AlphaFoldDB" id="A0A8H5GNW6"/>